<evidence type="ECO:0008006" key="6">
    <source>
        <dbReference type="Google" id="ProtNLM"/>
    </source>
</evidence>
<evidence type="ECO:0000313" key="5">
    <source>
        <dbReference type="Proteomes" id="UP001596139"/>
    </source>
</evidence>
<evidence type="ECO:0000256" key="1">
    <source>
        <dbReference type="SAM" id="MobiDB-lite"/>
    </source>
</evidence>
<evidence type="ECO:0000256" key="3">
    <source>
        <dbReference type="SAM" id="SignalP"/>
    </source>
</evidence>
<feature type="region of interest" description="Disordered" evidence="1">
    <location>
        <begin position="585"/>
        <end position="714"/>
    </location>
</feature>
<accession>A0ABW1MBM1</accession>
<dbReference type="RefSeq" id="WP_031051880.1">
    <property type="nucleotide sequence ID" value="NZ_JBHSPX010000001.1"/>
</dbReference>
<name>A0ABW1MBM1_9ACTN</name>
<comment type="caution">
    <text evidence="4">The sequence shown here is derived from an EMBL/GenBank/DDBJ whole genome shotgun (WGS) entry which is preliminary data.</text>
</comment>
<keyword evidence="5" id="KW-1185">Reference proteome</keyword>
<feature type="compositionally biased region" description="Pro residues" evidence="1">
    <location>
        <begin position="671"/>
        <end position="707"/>
    </location>
</feature>
<keyword evidence="2" id="KW-0812">Transmembrane</keyword>
<keyword evidence="3" id="KW-0732">Signal</keyword>
<dbReference type="PANTHER" id="PTHR12460:SF0">
    <property type="entry name" value="CID DOMAIN-CONTAINING PROTEIN-RELATED"/>
    <property type="match status" value="1"/>
</dbReference>
<gene>
    <name evidence="4" type="ORF">ACFP4F_01235</name>
</gene>
<feature type="compositionally biased region" description="Polar residues" evidence="1">
    <location>
        <begin position="592"/>
        <end position="602"/>
    </location>
</feature>
<dbReference type="Proteomes" id="UP001596139">
    <property type="component" value="Unassembled WGS sequence"/>
</dbReference>
<feature type="transmembrane region" description="Helical" evidence="2">
    <location>
        <begin position="199"/>
        <end position="216"/>
    </location>
</feature>
<protein>
    <recommendedName>
        <fullName evidence="6">TrbL/VirB6 plasmid conjugal transfer protein</fullName>
    </recommendedName>
</protein>
<evidence type="ECO:0000313" key="4">
    <source>
        <dbReference type="EMBL" id="MFC6061174.1"/>
    </source>
</evidence>
<organism evidence="4 5">
    <name type="scientific">Streptomyces ochraceiscleroticus</name>
    <dbReference type="NCBI Taxonomy" id="47761"/>
    <lineage>
        <taxon>Bacteria</taxon>
        <taxon>Bacillati</taxon>
        <taxon>Actinomycetota</taxon>
        <taxon>Actinomycetes</taxon>
        <taxon>Kitasatosporales</taxon>
        <taxon>Streptomycetaceae</taxon>
        <taxon>Streptomyces</taxon>
    </lineage>
</organism>
<sequence>MVPRRAISWRLIKVGTAVRAGLFVLLALAAVLLATPAPANAMAFACDITGDDSYQMDTPGNNGEALMPAVKQWDRNAKPDEGSLTERVRGGTVSGSVEMPGPAANYTLYELNGMRGLNWSMTFKGKGDAAEDNGEWGSGADECSVMDYVNNGIADSIFNGTKILTRASISIKESASNPSPLAGLYEGRDNVVQTLKKNVLRPAVPVMIVLTGLWVFGKWRKGDMREVWSGVAWAGLTIVAVMAFLTGGNYDKVVSTADSGIAQANSLLTEAVLSGISGTMQPPCDLPKGVHNRGMRVSSCAMYDTLAFRPWALGQFGDAGKDCIIDDKTGCTAADPGETCDWGKGARCQDLRVRHAVAQSETNKDRGKDLNKFEDDWTPIRQEVAGGDHGDIFKDWSGQNAGNRVGMAFYSIVAALIVGLMVMVLSVLTLLWHAVTLILVVLLPLVATLGIHPSQQKLLKGWLETFIHSFVLRAGFGVILTVLLVLYQMILPAQIALGMQLLLLLLVTVAVVMMLKKLLSGNFSPKIAGAEDALGVGDMANAATSKFIDKSQSGAGSAGRVGGRVAAGAAGAATRFADRKLLGGKLEKGGWTNPTKRQQRQNAYEAAQANKQRVGQPGEQPQQQSPPQRPEAPATEQTGPKKSARPRLSSTGQQPAQPSAPQQQYQAPAQQPQPQPAPQPRQAPLPRQAPPQQPQPPQQPPQPPPPRSDGRIQQ</sequence>
<dbReference type="EMBL" id="JBHSPX010000001">
    <property type="protein sequence ID" value="MFC6061174.1"/>
    <property type="molecule type" value="Genomic_DNA"/>
</dbReference>
<keyword evidence="2" id="KW-1133">Transmembrane helix</keyword>
<evidence type="ECO:0000256" key="2">
    <source>
        <dbReference type="SAM" id="Phobius"/>
    </source>
</evidence>
<feature type="compositionally biased region" description="Low complexity" evidence="1">
    <location>
        <begin position="612"/>
        <end position="634"/>
    </location>
</feature>
<reference evidence="5" key="1">
    <citation type="journal article" date="2019" name="Int. J. Syst. Evol. Microbiol.">
        <title>The Global Catalogue of Microorganisms (GCM) 10K type strain sequencing project: providing services to taxonomists for standard genome sequencing and annotation.</title>
        <authorList>
            <consortium name="The Broad Institute Genomics Platform"/>
            <consortium name="The Broad Institute Genome Sequencing Center for Infectious Disease"/>
            <person name="Wu L."/>
            <person name="Ma J."/>
        </authorList>
    </citation>
    <scope>NUCLEOTIDE SEQUENCE [LARGE SCALE GENOMIC DNA]</scope>
    <source>
        <strain evidence="5">CGMCC 1.15180</strain>
    </source>
</reference>
<proteinExistence type="predicted"/>
<feature type="chain" id="PRO_5046675021" description="TrbL/VirB6 plasmid conjugal transfer protein" evidence="3">
    <location>
        <begin position="42"/>
        <end position="714"/>
    </location>
</feature>
<feature type="transmembrane region" description="Helical" evidence="2">
    <location>
        <begin position="431"/>
        <end position="449"/>
    </location>
</feature>
<feature type="transmembrane region" description="Helical" evidence="2">
    <location>
        <begin position="496"/>
        <end position="515"/>
    </location>
</feature>
<feature type="compositionally biased region" description="Low complexity" evidence="1">
    <location>
        <begin position="653"/>
        <end position="670"/>
    </location>
</feature>
<dbReference type="PANTHER" id="PTHR12460">
    <property type="entry name" value="CYCLIN-DEPENDENT KINASE INHIBITOR-RELATED PROTEIN"/>
    <property type="match status" value="1"/>
</dbReference>
<feature type="transmembrane region" description="Helical" evidence="2">
    <location>
        <begin position="407"/>
        <end position="425"/>
    </location>
</feature>
<keyword evidence="2" id="KW-0472">Membrane</keyword>
<feature type="transmembrane region" description="Helical" evidence="2">
    <location>
        <begin position="470"/>
        <end position="490"/>
    </location>
</feature>
<feature type="signal peptide" evidence="3">
    <location>
        <begin position="1"/>
        <end position="41"/>
    </location>
</feature>